<dbReference type="PANTHER" id="PTHR46082">
    <property type="entry name" value="ATP/GTP-BINDING PROTEIN-RELATED"/>
    <property type="match status" value="1"/>
</dbReference>
<dbReference type="GO" id="GO:0009116">
    <property type="term" value="P:nucleoside metabolic process"/>
    <property type="evidence" value="ECO:0007669"/>
    <property type="project" value="InterPro"/>
</dbReference>
<dbReference type="OrthoDB" id="5986190at2759"/>
<dbReference type="InterPro" id="IPR011990">
    <property type="entry name" value="TPR-like_helical_dom_sf"/>
</dbReference>
<dbReference type="SUPFAM" id="SSF53167">
    <property type="entry name" value="Purine and uridine phosphorylases"/>
    <property type="match status" value="1"/>
</dbReference>
<comment type="caution">
    <text evidence="2">The sequence shown here is derived from an EMBL/GenBank/DDBJ whole genome shotgun (WGS) entry which is preliminary data.</text>
</comment>
<dbReference type="PANTHER" id="PTHR46082:SF6">
    <property type="entry name" value="AAA+ ATPASE DOMAIN-CONTAINING PROTEIN-RELATED"/>
    <property type="match status" value="1"/>
</dbReference>
<dbReference type="Pfam" id="PF13424">
    <property type="entry name" value="TPR_12"/>
    <property type="match status" value="1"/>
</dbReference>
<dbReference type="EMBL" id="JAGPYM010000008">
    <property type="protein sequence ID" value="KAH6891002.1"/>
    <property type="molecule type" value="Genomic_DNA"/>
</dbReference>
<sequence>MAASFDHIGSSTERTKQLTLVRRGWPPPRISNGFEIAIICALPLEYDAVSLLVDEFWDQDGDPYGRPPGDTNVYSTGRMGSFDVILVLLQGMGKVNAANAAKDLQRSFPAIQLALLTGICGGVPSPSPDVELVLGDVVISKTVVQYDFGRRYPDQFAVRDTVEHSLGRPSSNVRGLITLLETAHVRDQVKRKAADFLACIQRKATRERQEAYQYPGPNHDRLFQAQYRHKHQGETHCNECHKSHETVCEESRKMSCDTLGCDNGYIVQRHRLKEKRQLERQGQSIKAQAPSLFVGAIGSGDLVLKSGEDRDRIAKDHNVLAFEMEGAGIWDVLPCIVVKGICDYADSHKNKMWQNFAAATAASTTKALLERYPRTDNQLNHRRLNSSHVLTPPVSLPSRQLLSTRLTTSQAFHTIPFSRNEVVVDRDVFAKLEKAVPSTTKYSRVALWGLGGSGKTQIALEYAYRRNSDPTCSVFWVDADNEATFARDYKTIARKLRLSGELDGEQLLLAVRECIECEPQWLLVLDNADNLSLFGIPRAPNGSMGMFDYVPKTGSGTVLWTTRDERIVGSLVPPRGGIRVAEMREKEAQDLLETTRNEKVVDQDAEYAQKLLQELQWLPLAVSQAGAYMRRMSMPINEYLSMLVEGKGRWELLKETEVDEFRRPSVSNSVLETWNISIDRIRRESEMAYRVLNMIAYLDNQKMPIELLDAAARFGDGGGKWTKTQVNEAIIRLKEFSFISPHKTDESGKQFEMHTLVQEALRYRLRMQAFLQEETKTTKPKSRVRDRIRKFLGRPDSISEEVFFSSTALQIVSNHFPQSKRENWETCDKYLTQAVRVCDWVEIGGNEVVAFDLLKRVSDHLLYRRRWGEKEPVDKKLLHLRRKYLGQEHPDTMTALSHLATTYYGQGRYHESEKIEIKRLKLLRKVLGERHPDTFGSIANLAATYTELERLDDAEKLQVEVLEKRQEVLGERHGDTMLSMRDLARTRYQQGRYDEAEDLCTKAWERQRDIFGDKHQQTSFSMSLLALIYVSQNRLDKAEEMGARALQIDRETLGEKHPDTLVAMHNLANTWKRQGRSDAIALMQECWELCCDVLGPDHPDTKNARRLLLSAVGAINDQRLDATNSKLQTWSKPTRPCNVSTSESVMTCSWLTVGQTVLKPQNVIDILIDRPTALPSAAGVWVTINGFGWDSQTCLIGCQTFQ</sequence>
<keyword evidence="3" id="KW-1185">Reference proteome</keyword>
<dbReference type="InterPro" id="IPR035994">
    <property type="entry name" value="Nucleoside_phosphorylase_sf"/>
</dbReference>
<dbReference type="InterPro" id="IPR019734">
    <property type="entry name" value="TPR_rpt"/>
</dbReference>
<dbReference type="AlphaFoldDB" id="A0A9P8W6H5"/>
<evidence type="ECO:0000313" key="3">
    <source>
        <dbReference type="Proteomes" id="UP000777438"/>
    </source>
</evidence>
<dbReference type="Gene3D" id="3.40.50.300">
    <property type="entry name" value="P-loop containing nucleotide triphosphate hydrolases"/>
    <property type="match status" value="1"/>
</dbReference>
<protein>
    <recommendedName>
        <fullName evidence="1">Nucleoside phosphorylase domain-containing protein</fullName>
    </recommendedName>
</protein>
<dbReference type="GO" id="GO:0003824">
    <property type="term" value="F:catalytic activity"/>
    <property type="evidence" value="ECO:0007669"/>
    <property type="project" value="InterPro"/>
</dbReference>
<dbReference type="InterPro" id="IPR027417">
    <property type="entry name" value="P-loop_NTPase"/>
</dbReference>
<proteinExistence type="predicted"/>
<dbReference type="GO" id="GO:0043531">
    <property type="term" value="F:ADP binding"/>
    <property type="evidence" value="ECO:0007669"/>
    <property type="project" value="InterPro"/>
</dbReference>
<dbReference type="Gene3D" id="3.40.50.1580">
    <property type="entry name" value="Nucleoside phosphorylase domain"/>
    <property type="match status" value="1"/>
</dbReference>
<dbReference type="Pfam" id="PF13374">
    <property type="entry name" value="TPR_10"/>
    <property type="match status" value="3"/>
</dbReference>
<name>A0A9P8W6H5_9HYPO</name>
<dbReference type="SUPFAM" id="SSF52540">
    <property type="entry name" value="P-loop containing nucleoside triphosphate hydrolases"/>
    <property type="match status" value="1"/>
</dbReference>
<dbReference type="SUPFAM" id="SSF48452">
    <property type="entry name" value="TPR-like"/>
    <property type="match status" value="2"/>
</dbReference>
<organism evidence="2 3">
    <name type="scientific">Thelonectria olida</name>
    <dbReference type="NCBI Taxonomy" id="1576542"/>
    <lineage>
        <taxon>Eukaryota</taxon>
        <taxon>Fungi</taxon>
        <taxon>Dikarya</taxon>
        <taxon>Ascomycota</taxon>
        <taxon>Pezizomycotina</taxon>
        <taxon>Sordariomycetes</taxon>
        <taxon>Hypocreomycetidae</taxon>
        <taxon>Hypocreales</taxon>
        <taxon>Nectriaceae</taxon>
        <taxon>Thelonectria</taxon>
    </lineage>
</organism>
<dbReference type="InterPro" id="IPR000845">
    <property type="entry name" value="Nucleoside_phosphorylase_d"/>
</dbReference>
<evidence type="ECO:0000313" key="2">
    <source>
        <dbReference type="EMBL" id="KAH6891002.1"/>
    </source>
</evidence>
<dbReference type="Proteomes" id="UP000777438">
    <property type="component" value="Unassembled WGS sequence"/>
</dbReference>
<dbReference type="InterPro" id="IPR053137">
    <property type="entry name" value="NLR-like"/>
</dbReference>
<dbReference type="SMART" id="SM00028">
    <property type="entry name" value="TPR"/>
    <property type="match status" value="4"/>
</dbReference>
<dbReference type="Gene3D" id="1.25.40.10">
    <property type="entry name" value="Tetratricopeptide repeat domain"/>
    <property type="match status" value="2"/>
</dbReference>
<gene>
    <name evidence="2" type="ORF">B0T10DRAFT_458407</name>
</gene>
<dbReference type="Pfam" id="PF01048">
    <property type="entry name" value="PNP_UDP_1"/>
    <property type="match status" value="1"/>
</dbReference>
<feature type="domain" description="Nucleoside phosphorylase" evidence="1">
    <location>
        <begin position="35"/>
        <end position="152"/>
    </location>
</feature>
<evidence type="ECO:0000259" key="1">
    <source>
        <dbReference type="Pfam" id="PF01048"/>
    </source>
</evidence>
<reference evidence="2 3" key="1">
    <citation type="journal article" date="2021" name="Nat. Commun.">
        <title>Genetic determinants of endophytism in the Arabidopsis root mycobiome.</title>
        <authorList>
            <person name="Mesny F."/>
            <person name="Miyauchi S."/>
            <person name="Thiergart T."/>
            <person name="Pickel B."/>
            <person name="Atanasova L."/>
            <person name="Karlsson M."/>
            <person name="Huettel B."/>
            <person name="Barry K.W."/>
            <person name="Haridas S."/>
            <person name="Chen C."/>
            <person name="Bauer D."/>
            <person name="Andreopoulos W."/>
            <person name="Pangilinan J."/>
            <person name="LaButti K."/>
            <person name="Riley R."/>
            <person name="Lipzen A."/>
            <person name="Clum A."/>
            <person name="Drula E."/>
            <person name="Henrissat B."/>
            <person name="Kohler A."/>
            <person name="Grigoriev I.V."/>
            <person name="Martin F.M."/>
            <person name="Hacquard S."/>
        </authorList>
    </citation>
    <scope>NUCLEOTIDE SEQUENCE [LARGE SCALE GENOMIC DNA]</scope>
    <source>
        <strain evidence="2 3">MPI-CAGE-CH-0241</strain>
    </source>
</reference>
<accession>A0A9P8W6H5</accession>